<comment type="caution">
    <text evidence="1">The sequence shown here is derived from an EMBL/GenBank/DDBJ whole genome shotgun (WGS) entry which is preliminary data.</text>
</comment>
<dbReference type="Proteomes" id="UP000037035">
    <property type="component" value="Unassembled WGS sequence"/>
</dbReference>
<organism evidence="1 2">
    <name type="scientific">Puccinia sorghi</name>
    <dbReference type="NCBI Taxonomy" id="27349"/>
    <lineage>
        <taxon>Eukaryota</taxon>
        <taxon>Fungi</taxon>
        <taxon>Dikarya</taxon>
        <taxon>Basidiomycota</taxon>
        <taxon>Pucciniomycotina</taxon>
        <taxon>Pucciniomycetes</taxon>
        <taxon>Pucciniales</taxon>
        <taxon>Pucciniaceae</taxon>
        <taxon>Puccinia</taxon>
    </lineage>
</organism>
<keyword evidence="2" id="KW-1185">Reference proteome</keyword>
<name>A0A0L6UYI4_9BASI</name>
<dbReference type="AlphaFoldDB" id="A0A0L6UYI4"/>
<gene>
    <name evidence="1" type="ORF">VP01_3193g1</name>
</gene>
<dbReference type="VEuPathDB" id="FungiDB:VP01_3193g1"/>
<proteinExistence type="predicted"/>
<reference evidence="1 2" key="1">
    <citation type="submission" date="2015-08" db="EMBL/GenBank/DDBJ databases">
        <title>Next Generation Sequencing and Analysis of the Genome of Puccinia sorghi L Schw, the Causal Agent of Maize Common Rust.</title>
        <authorList>
            <person name="Rochi L."/>
            <person name="Burguener G."/>
            <person name="Darino M."/>
            <person name="Turjanski A."/>
            <person name="Kreff E."/>
            <person name="Dieguez M.J."/>
            <person name="Sacco F."/>
        </authorList>
    </citation>
    <scope>NUCLEOTIDE SEQUENCE [LARGE SCALE GENOMIC DNA]</scope>
    <source>
        <strain evidence="1 2">RO10H11247</strain>
    </source>
</reference>
<sequence length="431" mass="48737">MSSAAATAETRSYRLAYISSTPVILLSLILPFTAGTHQGCFHGTCIQVISLNLFSLIFGELGPKFNSYPLQFNNFSSKALGYDSMTVICGIAKAVSLPCHHNVQPYIMVTGHKLQAEGLHLCHLSKQKIKNSTQEIWLAEDILLTLQALVFVFVGGCLRRDLLANDSPKPSQAAELNKVIKTYCVGFVKLPQLGLSGVIEPIDSEWCLQGFYPYSHCNHNIKKEYQGHKMVTIADMSYDHFKTRHTSLGMNHNIFILILYILDDNGLTWAIHQFNLTCNLLQTSRKLPKGHSRNLCESTCTQISTQIDEILVFVPILNFVLFSSFLSIKYNNHTINLSRFQLCRSFFILGLFILLDSLPQVCSCKEFQNKKRQRKNCFLWIKQKKDVRKHQPTTCLSLSQWPHHLVGCFILCLTSNFHAQPAGKEDLKNSC</sequence>
<evidence type="ECO:0000313" key="2">
    <source>
        <dbReference type="Proteomes" id="UP000037035"/>
    </source>
</evidence>
<evidence type="ECO:0000313" key="1">
    <source>
        <dbReference type="EMBL" id="KNZ53593.1"/>
    </source>
</evidence>
<accession>A0A0L6UYI4</accession>
<protein>
    <submittedName>
        <fullName evidence="1">Uncharacterized protein</fullName>
    </submittedName>
</protein>
<dbReference type="EMBL" id="LAVV01008161">
    <property type="protein sequence ID" value="KNZ53593.1"/>
    <property type="molecule type" value="Genomic_DNA"/>
</dbReference>